<dbReference type="Pfam" id="PF02518">
    <property type="entry name" value="HATPase_c"/>
    <property type="match status" value="1"/>
</dbReference>
<evidence type="ECO:0000256" key="11">
    <source>
        <dbReference type="SAM" id="MobiDB-lite"/>
    </source>
</evidence>
<dbReference type="InterPro" id="IPR036890">
    <property type="entry name" value="HATPase_C_sf"/>
</dbReference>
<feature type="domain" description="HAMP" evidence="14">
    <location>
        <begin position="166"/>
        <end position="219"/>
    </location>
</feature>
<dbReference type="Gene3D" id="1.10.287.130">
    <property type="match status" value="1"/>
</dbReference>
<keyword evidence="16" id="KW-1185">Reference proteome</keyword>
<proteinExistence type="predicted"/>
<evidence type="ECO:0000256" key="7">
    <source>
        <dbReference type="ARBA" id="ARBA00022777"/>
    </source>
</evidence>
<evidence type="ECO:0000313" key="15">
    <source>
        <dbReference type="EMBL" id="TPW36203.1"/>
    </source>
</evidence>
<keyword evidence="5" id="KW-0808">Transferase</keyword>
<evidence type="ECO:0000259" key="13">
    <source>
        <dbReference type="PROSITE" id="PS50109"/>
    </source>
</evidence>
<evidence type="ECO:0000256" key="12">
    <source>
        <dbReference type="SAM" id="Phobius"/>
    </source>
</evidence>
<comment type="subcellular location">
    <subcellularLocation>
        <location evidence="2">Membrane</location>
    </subcellularLocation>
</comment>
<keyword evidence="9" id="KW-0902">Two-component regulatory system</keyword>
<dbReference type="InterPro" id="IPR003660">
    <property type="entry name" value="HAMP_dom"/>
</dbReference>
<dbReference type="SUPFAM" id="SSF55874">
    <property type="entry name" value="ATPase domain of HSP90 chaperone/DNA topoisomerase II/histidine kinase"/>
    <property type="match status" value="1"/>
</dbReference>
<reference evidence="15 16" key="1">
    <citation type="submission" date="2019-03" db="EMBL/GenBank/DDBJ databases">
        <title>The complete genome sequence of Neokomagataea sp. Jb2 NBRC113641.</title>
        <authorList>
            <person name="Chua K.-O."/>
            <person name="Chan K.-G."/>
            <person name="See-Too W.-S."/>
        </authorList>
    </citation>
    <scope>NUCLEOTIDE SEQUENCE [LARGE SCALE GENOMIC DNA]</scope>
    <source>
        <strain evidence="15 16">Jb2</strain>
    </source>
</reference>
<protein>
    <recommendedName>
        <fullName evidence="3">histidine kinase</fullName>
        <ecNumber evidence="3">2.7.13.3</ecNumber>
    </recommendedName>
</protein>
<keyword evidence="7 15" id="KW-0418">Kinase</keyword>
<evidence type="ECO:0000256" key="10">
    <source>
        <dbReference type="ARBA" id="ARBA00023136"/>
    </source>
</evidence>
<dbReference type="Pfam" id="PF00672">
    <property type="entry name" value="HAMP"/>
    <property type="match status" value="1"/>
</dbReference>
<dbReference type="Gene3D" id="3.30.565.10">
    <property type="entry name" value="Histidine kinase-like ATPase, C-terminal domain"/>
    <property type="match status" value="1"/>
</dbReference>
<dbReference type="SMART" id="SM00387">
    <property type="entry name" value="HATPase_c"/>
    <property type="match status" value="1"/>
</dbReference>
<dbReference type="SUPFAM" id="SSF47384">
    <property type="entry name" value="Homodimeric domain of signal transducing histidine kinase"/>
    <property type="match status" value="1"/>
</dbReference>
<name>A0A506USY0_9PROT</name>
<dbReference type="InterPro" id="IPR004358">
    <property type="entry name" value="Sig_transdc_His_kin-like_C"/>
</dbReference>
<evidence type="ECO:0000256" key="1">
    <source>
        <dbReference type="ARBA" id="ARBA00000085"/>
    </source>
</evidence>
<feature type="region of interest" description="Disordered" evidence="11">
    <location>
        <begin position="478"/>
        <end position="503"/>
    </location>
</feature>
<keyword evidence="8 12" id="KW-1133">Transmembrane helix</keyword>
<dbReference type="InterPro" id="IPR003594">
    <property type="entry name" value="HATPase_dom"/>
</dbReference>
<dbReference type="GO" id="GO:0005886">
    <property type="term" value="C:plasma membrane"/>
    <property type="evidence" value="ECO:0007669"/>
    <property type="project" value="TreeGrafter"/>
</dbReference>
<feature type="transmembrane region" description="Helical" evidence="12">
    <location>
        <begin position="146"/>
        <end position="164"/>
    </location>
</feature>
<dbReference type="InterPro" id="IPR036097">
    <property type="entry name" value="HisK_dim/P_sf"/>
</dbReference>
<dbReference type="GO" id="GO:0000155">
    <property type="term" value="F:phosphorelay sensor kinase activity"/>
    <property type="evidence" value="ECO:0007669"/>
    <property type="project" value="InterPro"/>
</dbReference>
<dbReference type="AlphaFoldDB" id="A0A506USY0"/>
<evidence type="ECO:0000256" key="3">
    <source>
        <dbReference type="ARBA" id="ARBA00012438"/>
    </source>
</evidence>
<dbReference type="PANTHER" id="PTHR45436:SF8">
    <property type="entry name" value="HISTIDINE KINASE"/>
    <property type="match status" value="1"/>
</dbReference>
<dbReference type="EC" id="2.7.13.3" evidence="3"/>
<comment type="catalytic activity">
    <reaction evidence="1">
        <text>ATP + protein L-histidine = ADP + protein N-phospho-L-histidine.</text>
        <dbReference type="EC" id="2.7.13.3"/>
    </reaction>
</comment>
<dbReference type="PANTHER" id="PTHR45436">
    <property type="entry name" value="SENSOR HISTIDINE KINASE YKOH"/>
    <property type="match status" value="1"/>
</dbReference>
<evidence type="ECO:0000256" key="6">
    <source>
        <dbReference type="ARBA" id="ARBA00022692"/>
    </source>
</evidence>
<dbReference type="EMBL" id="SORZ01000001">
    <property type="protein sequence ID" value="TPW36203.1"/>
    <property type="molecule type" value="Genomic_DNA"/>
</dbReference>
<evidence type="ECO:0000256" key="8">
    <source>
        <dbReference type="ARBA" id="ARBA00022989"/>
    </source>
</evidence>
<keyword evidence="10 12" id="KW-0472">Membrane</keyword>
<keyword evidence="4" id="KW-0597">Phosphoprotein</keyword>
<dbReference type="SMART" id="SM00304">
    <property type="entry name" value="HAMP"/>
    <property type="match status" value="1"/>
</dbReference>
<dbReference type="PROSITE" id="PS50109">
    <property type="entry name" value="HIS_KIN"/>
    <property type="match status" value="1"/>
</dbReference>
<evidence type="ECO:0000256" key="2">
    <source>
        <dbReference type="ARBA" id="ARBA00004370"/>
    </source>
</evidence>
<dbReference type="InterPro" id="IPR050428">
    <property type="entry name" value="TCS_sensor_his_kinase"/>
</dbReference>
<comment type="caution">
    <text evidence="15">The sequence shown here is derived from an EMBL/GenBank/DDBJ whole genome shotgun (WGS) entry which is preliminary data.</text>
</comment>
<organism evidence="15 16">
    <name type="scientific">Oecophyllibacter saccharovorans</name>
    <dbReference type="NCBI Taxonomy" id="2558360"/>
    <lineage>
        <taxon>Bacteria</taxon>
        <taxon>Pseudomonadati</taxon>
        <taxon>Pseudomonadota</taxon>
        <taxon>Alphaproteobacteria</taxon>
        <taxon>Acetobacterales</taxon>
        <taxon>Acetobacteraceae</taxon>
        <taxon>Oecophyllibacter</taxon>
    </lineage>
</organism>
<dbReference type="CDD" id="cd06225">
    <property type="entry name" value="HAMP"/>
    <property type="match status" value="1"/>
</dbReference>
<dbReference type="Proteomes" id="UP000315037">
    <property type="component" value="Unassembled WGS sequence"/>
</dbReference>
<evidence type="ECO:0000256" key="4">
    <source>
        <dbReference type="ARBA" id="ARBA00022553"/>
    </source>
</evidence>
<dbReference type="SUPFAM" id="SSF158472">
    <property type="entry name" value="HAMP domain-like"/>
    <property type="match status" value="1"/>
</dbReference>
<evidence type="ECO:0000256" key="5">
    <source>
        <dbReference type="ARBA" id="ARBA00022679"/>
    </source>
</evidence>
<gene>
    <name evidence="15" type="ORF">E3202_03320</name>
</gene>
<evidence type="ECO:0000256" key="9">
    <source>
        <dbReference type="ARBA" id="ARBA00023012"/>
    </source>
</evidence>
<sequence length="515" mass="56198">MGLQLGLLCWQMNAFDQHRTSEILQGAAEMLAQETPRELEVTLHDRSTNELRVLLNGAGLFDLQHHHVGGDIRRWPPGLQAPPPDPVSFRALKVQPLTVTLPDGTETAMRFLVVRVKGVDGQPRLLVVERSRHTADELRRMARKTAMYSVLPVALFALLAGLFLSQRTLVHIKVIHEALERIMKGDLHERFPLGSGRDDFQLLARSVNRMLDRLQHLMEDMRDVGNSIAHDLRTPLARVQARLDRAVALQQQVLARHYARGADPSLPGPELSLESPASSSLVQVPAGQLEKVEEALLRCRADLEQCFSVITSLLRIGEIESGQRRAGFDTMDLAPLVAAMADLYEPMAETKGITLSLQPAEGPAFIGPPVSGRSQAVLPLVGDADLLNEVLANLLDNALKFTPAGGKVVIRSGQNAQGESWFEIGDTGPGIPPEEREAVLGRFYRADKSRHIPGSGLGLSLVAAIVRLHEARLEIGDGPAWKVQPPSSSGTGTPGAPEDGVPRGTVFRLLFPPLR</sequence>
<dbReference type="PROSITE" id="PS50885">
    <property type="entry name" value="HAMP"/>
    <property type="match status" value="1"/>
</dbReference>
<evidence type="ECO:0000313" key="16">
    <source>
        <dbReference type="Proteomes" id="UP000315037"/>
    </source>
</evidence>
<keyword evidence="6 12" id="KW-0812">Transmembrane</keyword>
<dbReference type="InterPro" id="IPR005467">
    <property type="entry name" value="His_kinase_dom"/>
</dbReference>
<evidence type="ECO:0000259" key="14">
    <source>
        <dbReference type="PROSITE" id="PS50885"/>
    </source>
</evidence>
<dbReference type="PRINTS" id="PR00344">
    <property type="entry name" value="BCTRLSENSOR"/>
</dbReference>
<accession>A0A506USY0</accession>
<feature type="domain" description="Histidine kinase" evidence="13">
    <location>
        <begin position="227"/>
        <end position="515"/>
    </location>
</feature>